<dbReference type="RefSeq" id="WP_272104515.1">
    <property type="nucleotide sequence ID" value="NZ_JAQNDK010000007.1"/>
</dbReference>
<sequence length="207" mass="21601">MFHVVQGRAATGGGGGRWTLYGRDLANTHNAAGEKDIGPANVGSLDVKWTFTTSGIVPATPAVDNSAVYFPDGGGTLYKLDAETGAPLWTRSIAALTGTADAVSRTSPALHGHMLYVGTQAGAYMLAVDSRTGALLWKTQLDPHPAAIITQSPVVHGGRVDVGVSSREGAQSNNSRLPSPAARASRASSGRRTPRRIRETGRRATSR</sequence>
<evidence type="ECO:0000256" key="1">
    <source>
        <dbReference type="ARBA" id="ARBA00001931"/>
    </source>
</evidence>
<gene>
    <name evidence="6" type="ORF">POL72_49995</name>
</gene>
<feature type="compositionally biased region" description="Low complexity" evidence="4">
    <location>
        <begin position="175"/>
        <end position="191"/>
    </location>
</feature>
<feature type="compositionally biased region" description="Basic and acidic residues" evidence="4">
    <location>
        <begin position="196"/>
        <end position="207"/>
    </location>
</feature>
<dbReference type="InterPro" id="IPR002372">
    <property type="entry name" value="PQQ_rpt_dom"/>
</dbReference>
<dbReference type="EMBL" id="JAQNDK010000007">
    <property type="protein sequence ID" value="MDC0685935.1"/>
    <property type="molecule type" value="Genomic_DNA"/>
</dbReference>
<dbReference type="Gene3D" id="2.140.10.10">
    <property type="entry name" value="Quinoprotein alcohol dehydrogenase-like superfamily"/>
    <property type="match status" value="1"/>
</dbReference>
<proteinExistence type="inferred from homology"/>
<dbReference type="PANTHER" id="PTHR32303:SF10">
    <property type="entry name" value="OUTER MEMBRANE PROTEIN ASSEMBLY FACTOR BAMB"/>
    <property type="match status" value="1"/>
</dbReference>
<dbReference type="Pfam" id="PF13360">
    <property type="entry name" value="PQQ_2"/>
    <property type="match status" value="1"/>
</dbReference>
<keyword evidence="7" id="KW-1185">Reference proteome</keyword>
<comment type="caution">
    <text evidence="6">The sequence shown here is derived from an EMBL/GenBank/DDBJ whole genome shotgun (WGS) entry which is preliminary data.</text>
</comment>
<dbReference type="Proteomes" id="UP001217485">
    <property type="component" value="Unassembled WGS sequence"/>
</dbReference>
<evidence type="ECO:0000313" key="7">
    <source>
        <dbReference type="Proteomes" id="UP001217485"/>
    </source>
</evidence>
<evidence type="ECO:0000259" key="5">
    <source>
        <dbReference type="Pfam" id="PF13360"/>
    </source>
</evidence>
<protein>
    <submittedName>
        <fullName evidence="6">PQQ-binding-like beta-propeller repeat protein</fullName>
    </submittedName>
</protein>
<feature type="domain" description="Pyrrolo-quinoline quinone repeat" evidence="5">
    <location>
        <begin position="47"/>
        <end position="168"/>
    </location>
</feature>
<evidence type="ECO:0000256" key="2">
    <source>
        <dbReference type="ARBA" id="ARBA00008156"/>
    </source>
</evidence>
<dbReference type="InterPro" id="IPR011047">
    <property type="entry name" value="Quinoprotein_ADH-like_sf"/>
</dbReference>
<dbReference type="InterPro" id="IPR018391">
    <property type="entry name" value="PQQ_b-propeller_rpt"/>
</dbReference>
<reference evidence="6 7" key="1">
    <citation type="submission" date="2023-01" db="EMBL/GenBank/DDBJ databases">
        <title>Minimal conservation of predation-associated metabolite biosynthetic gene clusters underscores biosynthetic potential of Myxococcota including descriptions for ten novel species: Archangium lansinium sp. nov., Myxococcus landrumus sp. nov., Nannocystis bai.</title>
        <authorList>
            <person name="Ahearne A."/>
            <person name="Stevens C."/>
            <person name="Dowd S."/>
        </authorList>
    </citation>
    <scope>NUCLEOTIDE SEQUENCE [LARGE SCALE GENOMIC DNA]</scope>
    <source>
        <strain evidence="6 7">WIWO2</strain>
    </source>
</reference>
<comment type="cofactor">
    <cofactor evidence="1">
        <name>pyrroloquinoline quinone</name>
        <dbReference type="ChEBI" id="CHEBI:58442"/>
    </cofactor>
</comment>
<feature type="region of interest" description="Disordered" evidence="4">
    <location>
        <begin position="164"/>
        <end position="207"/>
    </location>
</feature>
<evidence type="ECO:0000313" key="6">
    <source>
        <dbReference type="EMBL" id="MDC0685935.1"/>
    </source>
</evidence>
<dbReference type="SUPFAM" id="SSF50998">
    <property type="entry name" value="Quinoprotein alcohol dehydrogenase-like"/>
    <property type="match status" value="1"/>
</dbReference>
<comment type="similarity">
    <text evidence="2">Belongs to the bacterial PQQ dehydrogenase family.</text>
</comment>
<name>A0ABT5CHL5_9BACT</name>
<keyword evidence="3" id="KW-0560">Oxidoreductase</keyword>
<dbReference type="SMART" id="SM00564">
    <property type="entry name" value="PQQ"/>
    <property type="match status" value="2"/>
</dbReference>
<organism evidence="6 7">
    <name type="scientific">Sorangium atrum</name>
    <dbReference type="NCBI Taxonomy" id="2995308"/>
    <lineage>
        <taxon>Bacteria</taxon>
        <taxon>Pseudomonadati</taxon>
        <taxon>Myxococcota</taxon>
        <taxon>Polyangia</taxon>
        <taxon>Polyangiales</taxon>
        <taxon>Polyangiaceae</taxon>
        <taxon>Sorangium</taxon>
    </lineage>
</organism>
<evidence type="ECO:0000256" key="4">
    <source>
        <dbReference type="SAM" id="MobiDB-lite"/>
    </source>
</evidence>
<dbReference type="PANTHER" id="PTHR32303">
    <property type="entry name" value="QUINOPROTEIN ALCOHOL DEHYDROGENASE (CYTOCHROME C)"/>
    <property type="match status" value="1"/>
</dbReference>
<evidence type="ECO:0000256" key="3">
    <source>
        <dbReference type="ARBA" id="ARBA00023002"/>
    </source>
</evidence>
<accession>A0ABT5CHL5</accession>